<evidence type="ECO:0000313" key="2">
    <source>
        <dbReference type="EMBL" id="MQL90957.1"/>
    </source>
</evidence>
<dbReference type="EMBL" id="NMUH01001289">
    <property type="protein sequence ID" value="MQL90957.1"/>
    <property type="molecule type" value="Genomic_DNA"/>
</dbReference>
<dbReference type="Proteomes" id="UP000652761">
    <property type="component" value="Unassembled WGS sequence"/>
</dbReference>
<keyword evidence="3" id="KW-1185">Reference proteome</keyword>
<sequence length="70" mass="7247">MSSAQPGGYAGGFLGDWTYWSLVRRVLAARTLCGAGETSCGLHTSLASRSGAAAGPSVRGCETERPMHTM</sequence>
<evidence type="ECO:0000313" key="3">
    <source>
        <dbReference type="Proteomes" id="UP000652761"/>
    </source>
</evidence>
<accession>A0A843V8P1</accession>
<name>A0A843V8P1_COLES</name>
<proteinExistence type="predicted"/>
<dbReference type="AlphaFoldDB" id="A0A843V8P1"/>
<evidence type="ECO:0000256" key="1">
    <source>
        <dbReference type="SAM" id="MobiDB-lite"/>
    </source>
</evidence>
<protein>
    <submittedName>
        <fullName evidence="2">Uncharacterized protein</fullName>
    </submittedName>
</protein>
<reference evidence="2" key="1">
    <citation type="submission" date="2017-07" db="EMBL/GenBank/DDBJ databases">
        <title>Taro Niue Genome Assembly and Annotation.</title>
        <authorList>
            <person name="Atibalentja N."/>
            <person name="Keating K."/>
            <person name="Fields C.J."/>
        </authorList>
    </citation>
    <scope>NUCLEOTIDE SEQUENCE</scope>
    <source>
        <strain evidence="2">Niue_2</strain>
        <tissue evidence="2">Leaf</tissue>
    </source>
</reference>
<feature type="compositionally biased region" description="Basic and acidic residues" evidence="1">
    <location>
        <begin position="61"/>
        <end position="70"/>
    </location>
</feature>
<comment type="caution">
    <text evidence="2">The sequence shown here is derived from an EMBL/GenBank/DDBJ whole genome shotgun (WGS) entry which is preliminary data.</text>
</comment>
<gene>
    <name evidence="2" type="ORF">Taro_023557</name>
</gene>
<organism evidence="2 3">
    <name type="scientific">Colocasia esculenta</name>
    <name type="common">Wild taro</name>
    <name type="synonym">Arum esculentum</name>
    <dbReference type="NCBI Taxonomy" id="4460"/>
    <lineage>
        <taxon>Eukaryota</taxon>
        <taxon>Viridiplantae</taxon>
        <taxon>Streptophyta</taxon>
        <taxon>Embryophyta</taxon>
        <taxon>Tracheophyta</taxon>
        <taxon>Spermatophyta</taxon>
        <taxon>Magnoliopsida</taxon>
        <taxon>Liliopsida</taxon>
        <taxon>Araceae</taxon>
        <taxon>Aroideae</taxon>
        <taxon>Colocasieae</taxon>
        <taxon>Colocasia</taxon>
    </lineage>
</organism>
<feature type="region of interest" description="Disordered" evidence="1">
    <location>
        <begin position="50"/>
        <end position="70"/>
    </location>
</feature>